<dbReference type="Gene3D" id="3.40.50.11700">
    <property type="match status" value="1"/>
</dbReference>
<feature type="domain" description="DUF6293" evidence="3">
    <location>
        <begin position="186"/>
        <end position="289"/>
    </location>
</feature>
<keyword evidence="5" id="KW-1185">Reference proteome</keyword>
<evidence type="ECO:0000313" key="4">
    <source>
        <dbReference type="EMBL" id="MFC7205076.1"/>
    </source>
</evidence>
<feature type="domain" description="HFX-2341-like N-terminal" evidence="2">
    <location>
        <begin position="43"/>
        <end position="165"/>
    </location>
</feature>
<evidence type="ECO:0000259" key="2">
    <source>
        <dbReference type="Pfam" id="PF19810"/>
    </source>
</evidence>
<reference evidence="4 5" key="1">
    <citation type="journal article" date="2019" name="Int. J. Syst. Evol. Microbiol.">
        <title>The Global Catalogue of Microorganisms (GCM) 10K type strain sequencing project: providing services to taxonomists for standard genome sequencing and annotation.</title>
        <authorList>
            <consortium name="The Broad Institute Genomics Platform"/>
            <consortium name="The Broad Institute Genome Sequencing Center for Infectious Disease"/>
            <person name="Wu L."/>
            <person name="Ma J."/>
        </authorList>
    </citation>
    <scope>NUCLEOTIDE SEQUENCE [LARGE SCALE GENOMIC DNA]</scope>
    <source>
        <strain evidence="4 5">DSM 29988</strain>
    </source>
</reference>
<dbReference type="InterPro" id="IPR046260">
    <property type="entry name" value="HFX_2341-like_N"/>
</dbReference>
<dbReference type="InterPro" id="IPR054162">
    <property type="entry name" value="DUF6293_C"/>
</dbReference>
<dbReference type="Proteomes" id="UP001596481">
    <property type="component" value="Unassembled WGS sequence"/>
</dbReference>
<keyword evidence="1" id="KW-0472">Membrane</keyword>
<sequence length="296" mass="33396">MRKDSRLLKNYHVRNVSNVAIVTKVIFVGMTCFGAMGIHVPDRVHVSPLGYEFDRVLKPAIDYKADRVYLLEHEEPNSEKPEYHETLKEDLQDAGITVHSVQCDIFDLYTVLGEIAQIITTHAKDEVYVNLSTGSKISAIGGMIACMVTRESANVTPYYVRAEGYAPDEEVEEGTPVSFGMAAITELPAYPIQGPSKEEIVILQFISEEQPITKKQLIRQARQVVGRFKQNVEDKGIQVDSDPYMGEYRLLDTHILDPLQKRECVKITEVGRSKEIVITDEGQNTLKAFEYLLNDD</sequence>
<keyword evidence="1" id="KW-0812">Transmembrane</keyword>
<dbReference type="Pfam" id="PF19810">
    <property type="entry name" value="HFX_2341_N"/>
    <property type="match status" value="1"/>
</dbReference>
<dbReference type="EMBL" id="JBHTAA010000005">
    <property type="protein sequence ID" value="MFC7205076.1"/>
    <property type="molecule type" value="Genomic_DNA"/>
</dbReference>
<gene>
    <name evidence="4" type="ORF">ACFQJC_16275</name>
</gene>
<dbReference type="Pfam" id="PF22665">
    <property type="entry name" value="WHD_DUF6293"/>
    <property type="match status" value="1"/>
</dbReference>
<keyword evidence="1" id="KW-1133">Transmembrane helix</keyword>
<organism evidence="4 5">
    <name type="scientific">Haloferax namakaokahaiae</name>
    <dbReference type="NCBI Taxonomy" id="1748331"/>
    <lineage>
        <taxon>Archaea</taxon>
        <taxon>Methanobacteriati</taxon>
        <taxon>Methanobacteriota</taxon>
        <taxon>Stenosarchaea group</taxon>
        <taxon>Halobacteria</taxon>
        <taxon>Halobacteriales</taxon>
        <taxon>Haloferacaceae</taxon>
        <taxon>Haloferax</taxon>
    </lineage>
</organism>
<dbReference type="RefSeq" id="WP_390225324.1">
    <property type="nucleotide sequence ID" value="NZ_JBHTAA010000005.1"/>
</dbReference>
<evidence type="ECO:0000256" key="1">
    <source>
        <dbReference type="SAM" id="Phobius"/>
    </source>
</evidence>
<accession>A0ABD5ZJ77</accession>
<protein>
    <submittedName>
        <fullName evidence="4">DUF6293 family protein</fullName>
    </submittedName>
</protein>
<comment type="caution">
    <text evidence="4">The sequence shown here is derived from an EMBL/GenBank/DDBJ whole genome shotgun (WGS) entry which is preliminary data.</text>
</comment>
<dbReference type="AlphaFoldDB" id="A0ABD5ZJ77"/>
<evidence type="ECO:0000259" key="3">
    <source>
        <dbReference type="Pfam" id="PF22665"/>
    </source>
</evidence>
<name>A0ABD5ZJ77_9EURY</name>
<feature type="transmembrane region" description="Helical" evidence="1">
    <location>
        <begin position="21"/>
        <end position="40"/>
    </location>
</feature>
<evidence type="ECO:0000313" key="5">
    <source>
        <dbReference type="Proteomes" id="UP001596481"/>
    </source>
</evidence>
<proteinExistence type="predicted"/>